<keyword evidence="3" id="KW-1185">Reference proteome</keyword>
<name>A0AAE0E5N6_9ROSI</name>
<dbReference type="SUPFAM" id="SSF56672">
    <property type="entry name" value="DNA/RNA polymerases"/>
    <property type="match status" value="1"/>
</dbReference>
<feature type="domain" description="Reverse transcriptase" evidence="1">
    <location>
        <begin position="115"/>
        <end position="264"/>
    </location>
</feature>
<sequence>MARTVKDYFSFVFQSSSPSEQDIERATAGIKTRLCDDISMGLSSAFTADDVRTALFSMSPTKAPGPDGFQAIFFQKCWGSIGGEVSRLCLRILNGEMSVREFNKTNVVLISKKKNPSALTDFCHISLCSVIYKIVTKCVANRLKPSLHNLISPSQSAYVPGRLIFVNVLVAFESLHSLASRKYGKRGQMTLKLAMSKAYDRVEWAFLRAIMVKMNLPSNLILLILDCISSSSLVVLLNGRAVCSVAPSRGLRQGCPLSPYLFSFAQRLFPV</sequence>
<protein>
    <recommendedName>
        <fullName evidence="1">Reverse transcriptase domain-containing protein</fullName>
    </recommendedName>
</protein>
<dbReference type="EMBL" id="JANJYJ010000005">
    <property type="protein sequence ID" value="KAK3211774.1"/>
    <property type="molecule type" value="Genomic_DNA"/>
</dbReference>
<dbReference type="InterPro" id="IPR043502">
    <property type="entry name" value="DNA/RNA_pol_sf"/>
</dbReference>
<evidence type="ECO:0000313" key="2">
    <source>
        <dbReference type="EMBL" id="KAK3211774.1"/>
    </source>
</evidence>
<reference evidence="2" key="1">
    <citation type="journal article" date="2023" name="Plant J.">
        <title>Genome sequences and population genomics provide insights into the demographic history, inbreeding, and mutation load of two 'living fossil' tree species of Dipteronia.</title>
        <authorList>
            <person name="Feng Y."/>
            <person name="Comes H.P."/>
            <person name="Chen J."/>
            <person name="Zhu S."/>
            <person name="Lu R."/>
            <person name="Zhang X."/>
            <person name="Li P."/>
            <person name="Qiu J."/>
            <person name="Olsen K.M."/>
            <person name="Qiu Y."/>
        </authorList>
    </citation>
    <scope>NUCLEOTIDE SEQUENCE</scope>
    <source>
        <strain evidence="2">NBL</strain>
    </source>
</reference>
<dbReference type="AlphaFoldDB" id="A0AAE0E5N6"/>
<accession>A0AAE0E5N6</accession>
<dbReference type="Proteomes" id="UP001281410">
    <property type="component" value="Unassembled WGS sequence"/>
</dbReference>
<evidence type="ECO:0000259" key="1">
    <source>
        <dbReference type="Pfam" id="PF00078"/>
    </source>
</evidence>
<dbReference type="PANTHER" id="PTHR46890">
    <property type="entry name" value="NON-LTR RETROLELEMENT REVERSE TRANSCRIPTASE-LIKE PROTEIN-RELATED"/>
    <property type="match status" value="1"/>
</dbReference>
<dbReference type="InterPro" id="IPR000477">
    <property type="entry name" value="RT_dom"/>
</dbReference>
<dbReference type="CDD" id="cd01650">
    <property type="entry name" value="RT_nLTR_like"/>
    <property type="match status" value="1"/>
</dbReference>
<organism evidence="2 3">
    <name type="scientific">Dipteronia sinensis</name>
    <dbReference type="NCBI Taxonomy" id="43782"/>
    <lineage>
        <taxon>Eukaryota</taxon>
        <taxon>Viridiplantae</taxon>
        <taxon>Streptophyta</taxon>
        <taxon>Embryophyta</taxon>
        <taxon>Tracheophyta</taxon>
        <taxon>Spermatophyta</taxon>
        <taxon>Magnoliopsida</taxon>
        <taxon>eudicotyledons</taxon>
        <taxon>Gunneridae</taxon>
        <taxon>Pentapetalae</taxon>
        <taxon>rosids</taxon>
        <taxon>malvids</taxon>
        <taxon>Sapindales</taxon>
        <taxon>Sapindaceae</taxon>
        <taxon>Hippocastanoideae</taxon>
        <taxon>Acereae</taxon>
        <taxon>Dipteronia</taxon>
    </lineage>
</organism>
<comment type="caution">
    <text evidence="2">The sequence shown here is derived from an EMBL/GenBank/DDBJ whole genome shotgun (WGS) entry which is preliminary data.</text>
</comment>
<dbReference type="InterPro" id="IPR052343">
    <property type="entry name" value="Retrotransposon-Effector_Assoc"/>
</dbReference>
<gene>
    <name evidence="2" type="ORF">Dsin_016480</name>
</gene>
<dbReference type="Pfam" id="PF00078">
    <property type="entry name" value="RVT_1"/>
    <property type="match status" value="1"/>
</dbReference>
<dbReference type="PANTHER" id="PTHR46890:SF48">
    <property type="entry name" value="RNA-DIRECTED DNA POLYMERASE"/>
    <property type="match status" value="1"/>
</dbReference>
<proteinExistence type="predicted"/>
<evidence type="ECO:0000313" key="3">
    <source>
        <dbReference type="Proteomes" id="UP001281410"/>
    </source>
</evidence>